<dbReference type="InterPro" id="IPR043128">
    <property type="entry name" value="Rev_trsase/Diguanyl_cyclase"/>
</dbReference>
<feature type="domain" description="GGDEF" evidence="6">
    <location>
        <begin position="390"/>
        <end position="527"/>
    </location>
</feature>
<dbReference type="InterPro" id="IPR000160">
    <property type="entry name" value="GGDEF_dom"/>
</dbReference>
<keyword evidence="4" id="KW-0175">Coiled coil</keyword>
<dbReference type="SUPFAM" id="SSF55781">
    <property type="entry name" value="GAF domain-like"/>
    <property type="match status" value="1"/>
</dbReference>
<dbReference type="InterPro" id="IPR050469">
    <property type="entry name" value="Diguanylate_Cyclase"/>
</dbReference>
<dbReference type="GO" id="GO:1902201">
    <property type="term" value="P:negative regulation of bacterial-type flagellum-dependent cell motility"/>
    <property type="evidence" value="ECO:0007669"/>
    <property type="project" value="TreeGrafter"/>
</dbReference>
<dbReference type="InterPro" id="IPR029016">
    <property type="entry name" value="GAF-like_dom_sf"/>
</dbReference>
<evidence type="ECO:0000259" key="5">
    <source>
        <dbReference type="PROSITE" id="PS50110"/>
    </source>
</evidence>
<evidence type="ECO:0000313" key="7">
    <source>
        <dbReference type="EMBL" id="KYC35258.1"/>
    </source>
</evidence>
<dbReference type="SUPFAM" id="SSF55073">
    <property type="entry name" value="Nucleotide cyclase"/>
    <property type="match status" value="1"/>
</dbReference>
<dbReference type="GO" id="GO:0052621">
    <property type="term" value="F:diguanylate cyclase activity"/>
    <property type="evidence" value="ECO:0007669"/>
    <property type="project" value="TreeGrafter"/>
</dbReference>
<evidence type="ECO:0000256" key="2">
    <source>
        <dbReference type="ARBA" id="ARBA00022777"/>
    </source>
</evidence>
<gene>
    <name evidence="7" type="ORF">WA1_08875</name>
</gene>
<dbReference type="CDD" id="cd19920">
    <property type="entry name" value="REC_PA4781-like"/>
    <property type="match status" value="1"/>
</dbReference>
<comment type="caution">
    <text evidence="7">The sequence shown here is derived from an EMBL/GenBank/DDBJ whole genome shotgun (WGS) entry which is preliminary data.</text>
</comment>
<keyword evidence="3" id="KW-0597">Phosphoprotein</keyword>
<keyword evidence="1" id="KW-0808">Transferase</keyword>
<dbReference type="Gene3D" id="3.40.50.2300">
    <property type="match status" value="1"/>
</dbReference>
<evidence type="ECO:0000256" key="1">
    <source>
        <dbReference type="ARBA" id="ARBA00022679"/>
    </source>
</evidence>
<dbReference type="GO" id="GO:0043709">
    <property type="term" value="P:cell adhesion involved in single-species biofilm formation"/>
    <property type="evidence" value="ECO:0007669"/>
    <property type="project" value="TreeGrafter"/>
</dbReference>
<feature type="modified residue" description="4-aspartylphosphate" evidence="3">
    <location>
        <position position="80"/>
    </location>
</feature>
<dbReference type="SMART" id="SM00267">
    <property type="entry name" value="GGDEF"/>
    <property type="match status" value="1"/>
</dbReference>
<dbReference type="AlphaFoldDB" id="A0A139WS51"/>
<dbReference type="PROSITE" id="PS50110">
    <property type="entry name" value="RESPONSE_REGULATORY"/>
    <property type="match status" value="1"/>
</dbReference>
<evidence type="ECO:0000256" key="3">
    <source>
        <dbReference type="PROSITE-ProRule" id="PRU00169"/>
    </source>
</evidence>
<proteinExistence type="predicted"/>
<dbReference type="PANTHER" id="PTHR45138">
    <property type="entry name" value="REGULATORY COMPONENTS OF SENSORY TRANSDUCTION SYSTEM"/>
    <property type="match status" value="1"/>
</dbReference>
<evidence type="ECO:0000256" key="4">
    <source>
        <dbReference type="SAM" id="Coils"/>
    </source>
</evidence>
<dbReference type="FunFam" id="3.30.70.270:FF:000001">
    <property type="entry name" value="Diguanylate cyclase domain protein"/>
    <property type="match status" value="1"/>
</dbReference>
<dbReference type="SMART" id="SM00065">
    <property type="entry name" value="GAF"/>
    <property type="match status" value="1"/>
</dbReference>
<keyword evidence="2" id="KW-0418">Kinase</keyword>
<feature type="coiled-coil region" evidence="4">
    <location>
        <begin position="142"/>
        <end position="176"/>
    </location>
</feature>
<dbReference type="SMART" id="SM00448">
    <property type="entry name" value="REC"/>
    <property type="match status" value="1"/>
</dbReference>
<dbReference type="Gene3D" id="3.30.450.40">
    <property type="match status" value="1"/>
</dbReference>
<dbReference type="Pfam" id="PF00990">
    <property type="entry name" value="GGDEF"/>
    <property type="match status" value="1"/>
</dbReference>
<dbReference type="InterPro" id="IPR029787">
    <property type="entry name" value="Nucleotide_cyclase"/>
</dbReference>
<protein>
    <submittedName>
        <fullName evidence="7">Diguanylate cyclase</fullName>
    </submittedName>
</protein>
<dbReference type="InterPro" id="IPR001789">
    <property type="entry name" value="Sig_transdc_resp-reg_receiver"/>
</dbReference>
<dbReference type="Gene3D" id="3.30.70.270">
    <property type="match status" value="1"/>
</dbReference>
<dbReference type="STRING" id="128403.WA1_08875"/>
<dbReference type="PROSITE" id="PS50887">
    <property type="entry name" value="GGDEF"/>
    <property type="match status" value="1"/>
</dbReference>
<dbReference type="EMBL" id="ANNX02000052">
    <property type="protein sequence ID" value="KYC35258.1"/>
    <property type="molecule type" value="Genomic_DNA"/>
</dbReference>
<dbReference type="OrthoDB" id="9115at2"/>
<dbReference type="GO" id="GO:0000160">
    <property type="term" value="P:phosphorelay signal transduction system"/>
    <property type="evidence" value="ECO:0007669"/>
    <property type="project" value="InterPro"/>
</dbReference>
<name>A0A139WS51_9CYAN</name>
<dbReference type="Pfam" id="PF13185">
    <property type="entry name" value="GAF_2"/>
    <property type="match status" value="1"/>
</dbReference>
<dbReference type="NCBIfam" id="TIGR00254">
    <property type="entry name" value="GGDEF"/>
    <property type="match status" value="1"/>
</dbReference>
<dbReference type="Proteomes" id="UP000076925">
    <property type="component" value="Unassembled WGS sequence"/>
</dbReference>
<keyword evidence="8" id="KW-1185">Reference proteome</keyword>
<dbReference type="CDD" id="cd01949">
    <property type="entry name" value="GGDEF"/>
    <property type="match status" value="1"/>
</dbReference>
<sequence length="538" mass="60746">MYIQNQEFDNNYKDVNLAVREDTEALKNHADLLIVDDNIGNLALLSAILSQQGYRVRKAISGEVALKAIFLEPPDLILLDIKMPVIDGYAVCTQLKASPQTCEIPIIFLSALDEAIDKIRAFEVGGEDYITKPFLAEEVLLRVRHQLKIQKQQQELKEHNQKLQKEIQERRQAEAATQLLLTTIHAVHQASDFKRALEILLCKVRQAMDWDYGEGWILGDDIMTLQLSQTCHDPMHDLSLNQFHQARLDISFTDGVGLLGRVWATHQSEWIEDVSQKQAPVFLRTEAAIRAGLKAAFGMPIVLQEQVLAVLVFFKRSPLPYDPKLVQLVNAVAIELGEFIQRKQTEEALILTNQELQRLATLDGLTQINNRRSFDEALEREWQRLQRRQASLALILCDIDYFKFYNDCYGHVAGDSCLKEVANAIALTCKRPGDLVARYGGEEFAVLLPDTDLEGATYVAQQIRQQIAKLAIPHAASRANTYVTISMGIASLIPTVECLQEKLIMAADRSLYKAKAQGRNTYCACSLEQPVDCWEFLP</sequence>
<dbReference type="PANTHER" id="PTHR45138:SF9">
    <property type="entry name" value="DIGUANYLATE CYCLASE DGCM-RELATED"/>
    <property type="match status" value="1"/>
</dbReference>
<dbReference type="GO" id="GO:0005886">
    <property type="term" value="C:plasma membrane"/>
    <property type="evidence" value="ECO:0007669"/>
    <property type="project" value="TreeGrafter"/>
</dbReference>
<dbReference type="GO" id="GO:0016301">
    <property type="term" value="F:kinase activity"/>
    <property type="evidence" value="ECO:0007669"/>
    <property type="project" value="UniProtKB-KW"/>
</dbReference>
<feature type="domain" description="Response regulatory" evidence="5">
    <location>
        <begin position="31"/>
        <end position="147"/>
    </location>
</feature>
<dbReference type="Pfam" id="PF00072">
    <property type="entry name" value="Response_reg"/>
    <property type="match status" value="1"/>
</dbReference>
<dbReference type="SUPFAM" id="SSF52172">
    <property type="entry name" value="CheY-like"/>
    <property type="match status" value="1"/>
</dbReference>
<accession>A0A139WS51</accession>
<evidence type="ECO:0000313" key="8">
    <source>
        <dbReference type="Proteomes" id="UP000076925"/>
    </source>
</evidence>
<dbReference type="RefSeq" id="WP_017745419.1">
    <property type="nucleotide sequence ID" value="NZ_KQ976354.1"/>
</dbReference>
<dbReference type="InterPro" id="IPR011006">
    <property type="entry name" value="CheY-like_superfamily"/>
</dbReference>
<evidence type="ECO:0000259" key="6">
    <source>
        <dbReference type="PROSITE" id="PS50887"/>
    </source>
</evidence>
<dbReference type="InterPro" id="IPR003018">
    <property type="entry name" value="GAF"/>
</dbReference>
<reference evidence="7 8" key="1">
    <citation type="journal article" date="2013" name="Genome Biol. Evol.">
        <title>Genomes of Stigonematalean cyanobacteria (subsection V) and the evolution of oxygenic photosynthesis from prokaryotes to plastids.</title>
        <authorList>
            <person name="Dagan T."/>
            <person name="Roettger M."/>
            <person name="Stucken K."/>
            <person name="Landan G."/>
            <person name="Koch R."/>
            <person name="Major P."/>
            <person name="Gould S.B."/>
            <person name="Goremykin V.V."/>
            <person name="Rippka R."/>
            <person name="Tandeau de Marsac N."/>
            <person name="Gugger M."/>
            <person name="Lockhart P.J."/>
            <person name="Allen J.F."/>
            <person name="Brune I."/>
            <person name="Maus I."/>
            <person name="Puhler A."/>
            <person name="Martin W.F."/>
        </authorList>
    </citation>
    <scope>NUCLEOTIDE SEQUENCE [LARGE SCALE GENOMIC DNA]</scope>
    <source>
        <strain evidence="7 8">PCC 7110</strain>
    </source>
</reference>
<organism evidence="7 8">
    <name type="scientific">Scytonema hofmannii PCC 7110</name>
    <dbReference type="NCBI Taxonomy" id="128403"/>
    <lineage>
        <taxon>Bacteria</taxon>
        <taxon>Bacillati</taxon>
        <taxon>Cyanobacteriota</taxon>
        <taxon>Cyanophyceae</taxon>
        <taxon>Nostocales</taxon>
        <taxon>Scytonemataceae</taxon>
        <taxon>Scytonema</taxon>
    </lineage>
</organism>